<evidence type="ECO:0000256" key="2">
    <source>
        <dbReference type="ARBA" id="ARBA00002506"/>
    </source>
</evidence>
<evidence type="ECO:0000256" key="1">
    <source>
        <dbReference type="ARBA" id="ARBA00001163"/>
    </source>
</evidence>
<comment type="subcellular location">
    <subcellularLocation>
        <location evidence="3">Peroxisome</location>
    </subcellularLocation>
</comment>
<keyword evidence="9" id="KW-0576">Peroxisome</keyword>
<dbReference type="GeneID" id="110240599"/>
<evidence type="ECO:0000256" key="11">
    <source>
        <dbReference type="ARBA" id="ARBA00030624"/>
    </source>
</evidence>
<evidence type="ECO:0000256" key="8">
    <source>
        <dbReference type="ARBA" id="ARBA00022793"/>
    </source>
</evidence>
<keyword evidence="7" id="KW-0659">Purine metabolism</keyword>
<dbReference type="Proteomes" id="UP000887567">
    <property type="component" value="Unplaced"/>
</dbReference>
<keyword evidence="10" id="KW-0456">Lyase</keyword>
<dbReference type="EC" id="4.1.1.97" evidence="6"/>
<reference evidence="14" key="1">
    <citation type="submission" date="2022-11" db="UniProtKB">
        <authorList>
            <consortium name="EnsemblMetazoa"/>
        </authorList>
    </citation>
    <scope>IDENTIFICATION</scope>
</reference>
<dbReference type="SUPFAM" id="SSF158694">
    <property type="entry name" value="UraD-Like"/>
    <property type="match status" value="1"/>
</dbReference>
<accession>A0A913XBU3</accession>
<dbReference type="InterPro" id="IPR017580">
    <property type="entry name" value="OHCU_decarboxylase-1"/>
</dbReference>
<organism evidence="14 15">
    <name type="scientific">Exaiptasia diaphana</name>
    <name type="common">Tropical sea anemone</name>
    <name type="synonym">Aiptasia pulchella</name>
    <dbReference type="NCBI Taxonomy" id="2652724"/>
    <lineage>
        <taxon>Eukaryota</taxon>
        <taxon>Metazoa</taxon>
        <taxon>Cnidaria</taxon>
        <taxon>Anthozoa</taxon>
        <taxon>Hexacorallia</taxon>
        <taxon>Actiniaria</taxon>
        <taxon>Aiptasiidae</taxon>
        <taxon>Exaiptasia</taxon>
    </lineage>
</organism>
<evidence type="ECO:0000313" key="14">
    <source>
        <dbReference type="EnsemblMetazoa" id="XP_020902075.1"/>
    </source>
</evidence>
<evidence type="ECO:0000256" key="9">
    <source>
        <dbReference type="ARBA" id="ARBA00023140"/>
    </source>
</evidence>
<dbReference type="GO" id="GO:0051997">
    <property type="term" value="F:2-oxo-4-hydroxy-4-carboxy-5-ureidoimidazoline decarboxylase activity"/>
    <property type="evidence" value="ECO:0007669"/>
    <property type="project" value="UniProtKB-EC"/>
</dbReference>
<proteinExistence type="inferred from homology"/>
<dbReference type="AlphaFoldDB" id="A0A913XBU3"/>
<dbReference type="OMA" id="RCQNERA"/>
<evidence type="ECO:0000256" key="7">
    <source>
        <dbReference type="ARBA" id="ARBA00022631"/>
    </source>
</evidence>
<dbReference type="GO" id="GO:0019628">
    <property type="term" value="P:urate catabolic process"/>
    <property type="evidence" value="ECO:0007669"/>
    <property type="project" value="TreeGrafter"/>
</dbReference>
<dbReference type="InterPro" id="IPR036778">
    <property type="entry name" value="OHCU_decarboxylase_sf"/>
</dbReference>
<dbReference type="FunFam" id="1.10.3330.10:FF:000001">
    <property type="entry name" value="2-oxo-4-hydroxy-4-carboxy-5-ureidoimidazoline decarboxylase"/>
    <property type="match status" value="1"/>
</dbReference>
<keyword evidence="8" id="KW-0210">Decarboxylase</keyword>
<feature type="domain" description="Oxo-4-hydroxy-4-carboxy-5-ureidoimidazoline decarboxylase" evidence="13">
    <location>
        <begin position="7"/>
        <end position="163"/>
    </location>
</feature>
<dbReference type="GO" id="GO:0006144">
    <property type="term" value="P:purine nucleobase metabolic process"/>
    <property type="evidence" value="ECO:0007669"/>
    <property type="project" value="UniProtKB-KW"/>
</dbReference>
<sequence>MDIVSVNQLSNEDFISQFGNVVECTSLCAAAVAGNRPFLNFNDLYRNLCDFIDALPSSGRAGILRSHPDLAGRLAKANALTVESTQEQASAGLSNLTKEEMQLIDKYNQDYRQKFGFPFVICARLNNKERIINALKARLVNDLEQELNTGIEEVKKIMLLRLKDIVKTDSNL</sequence>
<dbReference type="PANTHER" id="PTHR43466">
    <property type="entry name" value="2-OXO-4-HYDROXY-4-CARBOXY-5-UREIDOIMIDAZOLINE DECARBOXYLASE-RELATED"/>
    <property type="match status" value="1"/>
</dbReference>
<evidence type="ECO:0000256" key="3">
    <source>
        <dbReference type="ARBA" id="ARBA00004275"/>
    </source>
</evidence>
<dbReference type="RefSeq" id="XP_020902075.1">
    <property type="nucleotide sequence ID" value="XM_021046416.2"/>
</dbReference>
<protein>
    <recommendedName>
        <fullName evidence="6">2-oxo-4-hydroxy-4-carboxy-5-ureidoimidazoline decarboxylase</fullName>
        <ecNumber evidence="6">4.1.1.97</ecNumber>
    </recommendedName>
    <alternativeName>
        <fullName evidence="12">Parahox neighbor</fullName>
    </alternativeName>
    <alternativeName>
        <fullName evidence="11">Ureidoimidazoline (2-oxo-4-hydroxy-4-carboxy-5-) decarboxylase</fullName>
    </alternativeName>
</protein>
<dbReference type="EnsemblMetazoa" id="XM_021046416.2">
    <property type="protein sequence ID" value="XP_020902075.1"/>
    <property type="gene ID" value="LOC110240599"/>
</dbReference>
<evidence type="ECO:0000313" key="15">
    <source>
        <dbReference type="Proteomes" id="UP000887567"/>
    </source>
</evidence>
<comment type="similarity">
    <text evidence="5">Belongs to the OHCU decarboxylase family.</text>
</comment>
<dbReference type="GO" id="GO:0000255">
    <property type="term" value="P:allantoin metabolic process"/>
    <property type="evidence" value="ECO:0007669"/>
    <property type="project" value="InterPro"/>
</dbReference>
<dbReference type="KEGG" id="epa:110240599"/>
<evidence type="ECO:0000259" key="13">
    <source>
        <dbReference type="Pfam" id="PF09349"/>
    </source>
</evidence>
<dbReference type="NCBIfam" id="TIGR03164">
    <property type="entry name" value="UHCUDC"/>
    <property type="match status" value="1"/>
</dbReference>
<comment type="function">
    <text evidence="2">Catalyzes the stereoselective decarboxylation of 2-oxo-4-hydroxy-4-carboxy-5-ureidoimidazoline (OHCU) to (S)-allantoin.</text>
</comment>
<dbReference type="InterPro" id="IPR018020">
    <property type="entry name" value="OHCU_decarboxylase"/>
</dbReference>
<comment type="pathway">
    <text evidence="4">Purine metabolism; urate degradation; (S)-allantoin from urate: step 3/3.</text>
</comment>
<evidence type="ECO:0000256" key="5">
    <source>
        <dbReference type="ARBA" id="ARBA00005793"/>
    </source>
</evidence>
<evidence type="ECO:0000256" key="12">
    <source>
        <dbReference type="ARBA" id="ARBA00032116"/>
    </source>
</evidence>
<dbReference type="PANTHER" id="PTHR43466:SF1">
    <property type="entry name" value="2-OXO-4-HYDROXY-4-CARBOXY-5-UREIDOIMIDAZOLINE DECARBOXYLASE-RELATED"/>
    <property type="match status" value="1"/>
</dbReference>
<evidence type="ECO:0000256" key="10">
    <source>
        <dbReference type="ARBA" id="ARBA00023239"/>
    </source>
</evidence>
<evidence type="ECO:0000256" key="4">
    <source>
        <dbReference type="ARBA" id="ARBA00004754"/>
    </source>
</evidence>
<dbReference type="GO" id="GO:0005777">
    <property type="term" value="C:peroxisome"/>
    <property type="evidence" value="ECO:0007669"/>
    <property type="project" value="UniProtKB-SubCell"/>
</dbReference>
<dbReference type="OrthoDB" id="9970124at2759"/>
<comment type="catalytic activity">
    <reaction evidence="1">
        <text>5-hydroxy-2-oxo-4-ureido-2,5-dihydro-1H-imidazole-5-carboxylate + H(+) = (S)-allantoin + CO2</text>
        <dbReference type="Rhea" id="RHEA:26301"/>
        <dbReference type="ChEBI" id="CHEBI:15378"/>
        <dbReference type="ChEBI" id="CHEBI:15678"/>
        <dbReference type="ChEBI" id="CHEBI:16526"/>
        <dbReference type="ChEBI" id="CHEBI:58639"/>
        <dbReference type="EC" id="4.1.1.97"/>
    </reaction>
</comment>
<dbReference type="Gene3D" id="1.10.3330.10">
    <property type="entry name" value="Oxo-4-hydroxy-4-carboxy-5-ureidoimidazoline decarboxylase"/>
    <property type="match status" value="1"/>
</dbReference>
<dbReference type="Pfam" id="PF09349">
    <property type="entry name" value="OHCU_decarbox"/>
    <property type="match status" value="1"/>
</dbReference>
<keyword evidence="15" id="KW-1185">Reference proteome</keyword>
<evidence type="ECO:0000256" key="6">
    <source>
        <dbReference type="ARBA" id="ARBA00012257"/>
    </source>
</evidence>
<name>A0A913XBU3_EXADI</name>